<evidence type="ECO:0000313" key="2">
    <source>
        <dbReference type="EMBL" id="KAG5190257.1"/>
    </source>
</evidence>
<feature type="transmembrane region" description="Helical" evidence="1">
    <location>
        <begin position="58"/>
        <end position="80"/>
    </location>
</feature>
<keyword evidence="1" id="KW-0812">Transmembrane</keyword>
<organism evidence="2 3">
    <name type="scientific">Tribonema minus</name>
    <dbReference type="NCBI Taxonomy" id="303371"/>
    <lineage>
        <taxon>Eukaryota</taxon>
        <taxon>Sar</taxon>
        <taxon>Stramenopiles</taxon>
        <taxon>Ochrophyta</taxon>
        <taxon>PX clade</taxon>
        <taxon>Xanthophyceae</taxon>
        <taxon>Tribonematales</taxon>
        <taxon>Tribonemataceae</taxon>
        <taxon>Tribonema</taxon>
    </lineage>
</organism>
<keyword evidence="1" id="KW-0472">Membrane</keyword>
<evidence type="ECO:0000313" key="3">
    <source>
        <dbReference type="Proteomes" id="UP000664859"/>
    </source>
</evidence>
<proteinExistence type="predicted"/>
<name>A0A836CL22_9STRA</name>
<dbReference type="Proteomes" id="UP000664859">
    <property type="component" value="Unassembled WGS sequence"/>
</dbReference>
<protein>
    <submittedName>
        <fullName evidence="2">Uncharacterized protein</fullName>
    </submittedName>
</protein>
<accession>A0A836CL22</accession>
<dbReference type="AlphaFoldDB" id="A0A836CL22"/>
<reference evidence="2" key="1">
    <citation type="submission" date="2021-02" db="EMBL/GenBank/DDBJ databases">
        <title>First Annotated Genome of the Yellow-green Alga Tribonema minus.</title>
        <authorList>
            <person name="Mahan K.M."/>
        </authorList>
    </citation>
    <scope>NUCLEOTIDE SEQUENCE</scope>
    <source>
        <strain evidence="2">UTEX B ZZ1240</strain>
    </source>
</reference>
<feature type="transmembrane region" description="Helical" evidence="1">
    <location>
        <begin position="12"/>
        <end position="37"/>
    </location>
</feature>
<keyword evidence="3" id="KW-1185">Reference proteome</keyword>
<dbReference type="EMBL" id="JAFCMP010000036">
    <property type="protein sequence ID" value="KAG5190257.1"/>
    <property type="molecule type" value="Genomic_DNA"/>
</dbReference>
<keyword evidence="1" id="KW-1133">Transmembrane helix</keyword>
<sequence>MGFCVLLMGLRVFLMTTVGGAVGAAVAAGVGAGVTAARYSLKLRMLRPAAFSMHRLTLLFPLSSTMSPLAWNLCISPFVVNVGWLKSLVLSPQSLPSTRAILTASASAFAAFDSNL</sequence>
<gene>
    <name evidence="2" type="ORF">JKP88DRAFT_232350</name>
</gene>
<comment type="caution">
    <text evidence="2">The sequence shown here is derived from an EMBL/GenBank/DDBJ whole genome shotgun (WGS) entry which is preliminary data.</text>
</comment>
<evidence type="ECO:0000256" key="1">
    <source>
        <dbReference type="SAM" id="Phobius"/>
    </source>
</evidence>